<evidence type="ECO:0000313" key="1">
    <source>
        <dbReference type="EMBL" id="PVH97991.1"/>
    </source>
</evidence>
<evidence type="ECO:0000313" key="2">
    <source>
        <dbReference type="Proteomes" id="UP000244855"/>
    </source>
</evidence>
<evidence type="ECO:0008006" key="3">
    <source>
        <dbReference type="Google" id="ProtNLM"/>
    </source>
</evidence>
<reference evidence="1 2" key="1">
    <citation type="journal article" date="2018" name="Sci. Rep.">
        <title>Comparative genomics provides insights into the lifestyle and reveals functional heterogeneity of dark septate endophytic fungi.</title>
        <authorList>
            <person name="Knapp D.G."/>
            <person name="Nemeth J.B."/>
            <person name="Barry K."/>
            <person name="Hainaut M."/>
            <person name="Henrissat B."/>
            <person name="Johnson J."/>
            <person name="Kuo A."/>
            <person name="Lim J.H.P."/>
            <person name="Lipzen A."/>
            <person name="Nolan M."/>
            <person name="Ohm R.A."/>
            <person name="Tamas L."/>
            <person name="Grigoriev I.V."/>
            <person name="Spatafora J.W."/>
            <person name="Nagy L.G."/>
            <person name="Kovacs G.M."/>
        </authorList>
    </citation>
    <scope>NUCLEOTIDE SEQUENCE [LARGE SCALE GENOMIC DNA]</scope>
    <source>
        <strain evidence="1 2">DSE2036</strain>
    </source>
</reference>
<proteinExistence type="predicted"/>
<gene>
    <name evidence="1" type="ORF">DM02DRAFT_532040</name>
</gene>
<dbReference type="PANTHER" id="PTHR33973:SF4">
    <property type="entry name" value="OS07G0153300 PROTEIN"/>
    <property type="match status" value="1"/>
</dbReference>
<dbReference type="InterPro" id="IPR010775">
    <property type="entry name" value="DUF1365"/>
</dbReference>
<dbReference type="EMBL" id="KZ805423">
    <property type="protein sequence ID" value="PVH97991.1"/>
    <property type="molecule type" value="Genomic_DNA"/>
</dbReference>
<keyword evidence="2" id="KW-1185">Reference proteome</keyword>
<protein>
    <recommendedName>
        <fullName evidence="3">DUF1365-domain-containing protein</fullName>
    </recommendedName>
</protein>
<accession>A0A2V1DJH0</accession>
<organism evidence="1 2">
    <name type="scientific">Periconia macrospinosa</name>
    <dbReference type="NCBI Taxonomy" id="97972"/>
    <lineage>
        <taxon>Eukaryota</taxon>
        <taxon>Fungi</taxon>
        <taxon>Dikarya</taxon>
        <taxon>Ascomycota</taxon>
        <taxon>Pezizomycotina</taxon>
        <taxon>Dothideomycetes</taxon>
        <taxon>Pleosporomycetidae</taxon>
        <taxon>Pleosporales</taxon>
        <taxon>Massarineae</taxon>
        <taxon>Periconiaceae</taxon>
        <taxon>Periconia</taxon>
    </lineage>
</organism>
<dbReference type="OrthoDB" id="3340520at2759"/>
<dbReference type="Pfam" id="PF07103">
    <property type="entry name" value="DUF1365"/>
    <property type="match status" value="1"/>
</dbReference>
<name>A0A2V1DJH0_9PLEO</name>
<dbReference type="PANTHER" id="PTHR33973">
    <property type="entry name" value="OS07G0153300 PROTEIN"/>
    <property type="match status" value="1"/>
</dbReference>
<sequence length="555" mass="63948">MEGVSKSDLDYPQPLIFPSRTTHTRLFPQKHSFGYNYLLCGYPIVPTGTTVEGEDISDGKDRDIGFQWLRVRAKDYLKRGQDSLGFYAKLQSFLREKQGVEDVEWSYAYLVTAPRILRYAFNPVSFWYIYNSNHDLIKMILEVNNTFEERHIYLLDGDDPSISLDSTKAKFTDVWRKDFHVSPFNSRKGSYALKALNPFPSPSCEDPKVDNTITLNSSKNHAKIVARVYTTGKPLSVRNMNTVDIVRFASKWWWIGLATFPRIIKEAFKLYFRRGLHVWFRPEVVETSIGRTPTAIERALERVFRDYLDHLVQNSPKPIEVHYEPAIPNKSAMMAVTTQRPGQSIELLRLHVRILTPAFYSRLVHYAYTAEAFDREHTFTDEKNRTVSVSRPELLVGLLPKRSSTKDPHGGKLDIMGYVDELRWALLRKLRCPPPDPAYPLAPKSSNSTIDDIRTLPYSGMDRFVRDGKECAGAYRRMVTKVFLAQLFFLGYTEIVDLIDFVTRFALCWFGYRSLVVWELDCERQGNSCTGQMAASIRVLVICACHTYGLLKGYR</sequence>
<dbReference type="AlphaFoldDB" id="A0A2V1DJH0"/>
<dbReference type="Proteomes" id="UP000244855">
    <property type="component" value="Unassembled WGS sequence"/>
</dbReference>